<accession>A0A3Q0J6T1</accession>
<protein>
    <submittedName>
        <fullName evidence="4">Puromycin-sensitive aminopeptidase-like</fullName>
    </submittedName>
</protein>
<dbReference type="GeneID" id="103515757"/>
<dbReference type="GO" id="GO:0042277">
    <property type="term" value="F:peptide binding"/>
    <property type="evidence" value="ECO:0007669"/>
    <property type="project" value="TreeGrafter"/>
</dbReference>
<organism evidence="3 4">
    <name type="scientific">Diaphorina citri</name>
    <name type="common">Asian citrus psyllid</name>
    <dbReference type="NCBI Taxonomy" id="121845"/>
    <lineage>
        <taxon>Eukaryota</taxon>
        <taxon>Metazoa</taxon>
        <taxon>Ecdysozoa</taxon>
        <taxon>Arthropoda</taxon>
        <taxon>Hexapoda</taxon>
        <taxon>Insecta</taxon>
        <taxon>Pterygota</taxon>
        <taxon>Neoptera</taxon>
        <taxon>Paraneoptera</taxon>
        <taxon>Hemiptera</taxon>
        <taxon>Sternorrhyncha</taxon>
        <taxon>Psylloidea</taxon>
        <taxon>Psyllidae</taxon>
        <taxon>Diaphorininae</taxon>
        <taxon>Diaphorina</taxon>
    </lineage>
</organism>
<evidence type="ECO:0000256" key="1">
    <source>
        <dbReference type="ARBA" id="ARBA00010136"/>
    </source>
</evidence>
<dbReference type="GO" id="GO:0016020">
    <property type="term" value="C:membrane"/>
    <property type="evidence" value="ECO:0007669"/>
    <property type="project" value="TreeGrafter"/>
</dbReference>
<dbReference type="Pfam" id="PF11838">
    <property type="entry name" value="ERAP1_C"/>
    <property type="match status" value="1"/>
</dbReference>
<dbReference type="GO" id="GO:0043171">
    <property type="term" value="P:peptide catabolic process"/>
    <property type="evidence" value="ECO:0007669"/>
    <property type="project" value="TreeGrafter"/>
</dbReference>
<dbReference type="Gene3D" id="1.25.50.20">
    <property type="match status" value="1"/>
</dbReference>
<evidence type="ECO:0000259" key="2">
    <source>
        <dbReference type="Pfam" id="PF11838"/>
    </source>
</evidence>
<reference evidence="4" key="1">
    <citation type="submission" date="2025-08" db="UniProtKB">
        <authorList>
            <consortium name="RefSeq"/>
        </authorList>
    </citation>
    <scope>IDENTIFICATION</scope>
</reference>
<keyword evidence="3" id="KW-1185">Reference proteome</keyword>
<gene>
    <name evidence="4" type="primary">LOC103515757</name>
</gene>
<dbReference type="AlphaFoldDB" id="A0A3Q0J6T1"/>
<dbReference type="PANTHER" id="PTHR11533:SF174">
    <property type="entry name" value="PUROMYCIN-SENSITIVE AMINOPEPTIDASE-RELATED"/>
    <property type="match status" value="1"/>
</dbReference>
<dbReference type="Proteomes" id="UP000079169">
    <property type="component" value="Unplaced"/>
</dbReference>
<dbReference type="GO" id="GO:0005615">
    <property type="term" value="C:extracellular space"/>
    <property type="evidence" value="ECO:0007669"/>
    <property type="project" value="TreeGrafter"/>
</dbReference>
<dbReference type="InterPro" id="IPR024571">
    <property type="entry name" value="ERAP1-like_C_dom"/>
</dbReference>
<evidence type="ECO:0000313" key="4">
    <source>
        <dbReference type="RefSeq" id="XP_026684156.1"/>
    </source>
</evidence>
<evidence type="ECO:0000313" key="3">
    <source>
        <dbReference type="Proteomes" id="UP000079169"/>
    </source>
</evidence>
<dbReference type="KEGG" id="dci:103515757"/>
<comment type="similarity">
    <text evidence="1">Belongs to the peptidase M1 family.</text>
</comment>
<dbReference type="PaxDb" id="121845-A0A3Q0J6T1"/>
<sequence length="139" mass="15983">MQEEKDRISRSFSALKDPELLRKVLDFSMSDLVRAQDSVFVIISAAQTKTGRELAWDFLKNNYATFTERYKGGLLGRLVKHTTENFASESHAQEVTEFFTKNPTSWIERTVQQSVETIRLNSECLKRDGEAVKQFLSTL</sequence>
<proteinExistence type="inferred from homology"/>
<dbReference type="GO" id="GO:0006508">
    <property type="term" value="P:proteolysis"/>
    <property type="evidence" value="ECO:0007669"/>
    <property type="project" value="TreeGrafter"/>
</dbReference>
<dbReference type="RefSeq" id="XP_026684156.1">
    <property type="nucleotide sequence ID" value="XM_026828355.1"/>
</dbReference>
<dbReference type="GO" id="GO:0005737">
    <property type="term" value="C:cytoplasm"/>
    <property type="evidence" value="ECO:0007669"/>
    <property type="project" value="TreeGrafter"/>
</dbReference>
<dbReference type="InterPro" id="IPR050344">
    <property type="entry name" value="Peptidase_M1_aminopeptidases"/>
</dbReference>
<name>A0A3Q0J6T1_DIACI</name>
<dbReference type="GO" id="GO:0070006">
    <property type="term" value="F:metalloaminopeptidase activity"/>
    <property type="evidence" value="ECO:0007669"/>
    <property type="project" value="TreeGrafter"/>
</dbReference>
<dbReference type="GO" id="GO:0008270">
    <property type="term" value="F:zinc ion binding"/>
    <property type="evidence" value="ECO:0007669"/>
    <property type="project" value="TreeGrafter"/>
</dbReference>
<dbReference type="STRING" id="121845.A0A3Q0J6T1"/>
<dbReference type="PANTHER" id="PTHR11533">
    <property type="entry name" value="PROTEASE M1 ZINC METALLOPROTEASE"/>
    <property type="match status" value="1"/>
</dbReference>
<feature type="domain" description="ERAP1-like C-terminal" evidence="2">
    <location>
        <begin position="3"/>
        <end position="119"/>
    </location>
</feature>